<accession>A0A645FG37</accession>
<dbReference type="EMBL" id="VSSQ01058801">
    <property type="protein sequence ID" value="MPN12452.1"/>
    <property type="molecule type" value="Genomic_DNA"/>
</dbReference>
<comment type="caution">
    <text evidence="1">The sequence shown here is derived from an EMBL/GenBank/DDBJ whole genome shotgun (WGS) entry which is preliminary data.</text>
</comment>
<name>A0A645FG37_9ZZZZ</name>
<organism evidence="1">
    <name type="scientific">bioreactor metagenome</name>
    <dbReference type="NCBI Taxonomy" id="1076179"/>
    <lineage>
        <taxon>unclassified sequences</taxon>
        <taxon>metagenomes</taxon>
        <taxon>ecological metagenomes</taxon>
    </lineage>
</organism>
<reference evidence="1" key="1">
    <citation type="submission" date="2019-08" db="EMBL/GenBank/DDBJ databases">
        <authorList>
            <person name="Kucharzyk K."/>
            <person name="Murdoch R.W."/>
            <person name="Higgins S."/>
            <person name="Loffler F."/>
        </authorList>
    </citation>
    <scope>NUCLEOTIDE SEQUENCE</scope>
</reference>
<evidence type="ECO:0000313" key="1">
    <source>
        <dbReference type="EMBL" id="MPN12452.1"/>
    </source>
</evidence>
<proteinExistence type="predicted"/>
<dbReference type="AlphaFoldDB" id="A0A645FG37"/>
<protein>
    <submittedName>
        <fullName evidence="1">Uncharacterized protein</fullName>
    </submittedName>
</protein>
<sequence>MQVNNNFIDDIIDNYLKDIENTLQDVLNSLENSNEYIEHLVYDRPNESTDDYYEFIDSNVDVDEITIE</sequence>
<gene>
    <name evidence="1" type="ORF">SDC9_159770</name>
</gene>